<name>A0A4C1VAE8_EUMVA</name>
<reference evidence="1 2" key="1">
    <citation type="journal article" date="2019" name="Commun. Biol.">
        <title>The bagworm genome reveals a unique fibroin gene that provides high tensile strength.</title>
        <authorList>
            <person name="Kono N."/>
            <person name="Nakamura H."/>
            <person name="Ohtoshi R."/>
            <person name="Tomita M."/>
            <person name="Numata K."/>
            <person name="Arakawa K."/>
        </authorList>
    </citation>
    <scope>NUCLEOTIDE SEQUENCE [LARGE SCALE GENOMIC DNA]</scope>
</reference>
<sequence>MVSLLKELVVHVLEGRRHLFGSGRGRGGRERVASGHVTSRSSSTTAIDRALTDLTYAGARQAAVTALTGDHTYTDGIFQRRREVINHSGHCSEPASVSRHPVS</sequence>
<dbReference type="EMBL" id="BGZK01000296">
    <property type="protein sequence ID" value="GBP34894.1"/>
    <property type="molecule type" value="Genomic_DNA"/>
</dbReference>
<comment type="caution">
    <text evidence="1">The sequence shown here is derived from an EMBL/GenBank/DDBJ whole genome shotgun (WGS) entry which is preliminary data.</text>
</comment>
<keyword evidence="2" id="KW-1185">Reference proteome</keyword>
<dbReference type="AlphaFoldDB" id="A0A4C1VAE8"/>
<organism evidence="1 2">
    <name type="scientific">Eumeta variegata</name>
    <name type="common">Bagworm moth</name>
    <name type="synonym">Eumeta japonica</name>
    <dbReference type="NCBI Taxonomy" id="151549"/>
    <lineage>
        <taxon>Eukaryota</taxon>
        <taxon>Metazoa</taxon>
        <taxon>Ecdysozoa</taxon>
        <taxon>Arthropoda</taxon>
        <taxon>Hexapoda</taxon>
        <taxon>Insecta</taxon>
        <taxon>Pterygota</taxon>
        <taxon>Neoptera</taxon>
        <taxon>Endopterygota</taxon>
        <taxon>Lepidoptera</taxon>
        <taxon>Glossata</taxon>
        <taxon>Ditrysia</taxon>
        <taxon>Tineoidea</taxon>
        <taxon>Psychidae</taxon>
        <taxon>Oiketicinae</taxon>
        <taxon>Eumeta</taxon>
    </lineage>
</organism>
<proteinExistence type="predicted"/>
<evidence type="ECO:0000313" key="1">
    <source>
        <dbReference type="EMBL" id="GBP34894.1"/>
    </source>
</evidence>
<dbReference type="Proteomes" id="UP000299102">
    <property type="component" value="Unassembled WGS sequence"/>
</dbReference>
<gene>
    <name evidence="1" type="ORF">EVAR_26483_1</name>
</gene>
<protein>
    <submittedName>
        <fullName evidence="1">Uncharacterized protein</fullName>
    </submittedName>
</protein>
<accession>A0A4C1VAE8</accession>
<evidence type="ECO:0000313" key="2">
    <source>
        <dbReference type="Proteomes" id="UP000299102"/>
    </source>
</evidence>